<keyword evidence="1" id="KW-0732">Signal</keyword>
<accession>A0ABS2ISJ7</accession>
<gene>
    <name evidence="2" type="ORF">JQX11_13020</name>
</gene>
<evidence type="ECO:0000313" key="2">
    <source>
        <dbReference type="EMBL" id="MBM7077263.1"/>
    </source>
</evidence>
<sequence length="101" mass="10529">MAITSGAAYPEAVMKRMVTATLLTVSAAVLGAAPPAAASGSAVETRQFSGEGSSSMGLAYYYAYQQALMKADDAGFGDCVLIDSYTWPGGFDVWVLLECTR</sequence>
<keyword evidence="3" id="KW-1185">Reference proteome</keyword>
<feature type="signal peptide" evidence="1">
    <location>
        <begin position="1"/>
        <end position="38"/>
    </location>
</feature>
<dbReference type="Proteomes" id="UP001518872">
    <property type="component" value="Unassembled WGS sequence"/>
</dbReference>
<dbReference type="EMBL" id="JAFEUC010000005">
    <property type="protein sequence ID" value="MBM7077263.1"/>
    <property type="molecule type" value="Genomic_DNA"/>
</dbReference>
<feature type="chain" id="PRO_5045756424" evidence="1">
    <location>
        <begin position="39"/>
        <end position="101"/>
    </location>
</feature>
<evidence type="ECO:0000256" key="1">
    <source>
        <dbReference type="SAM" id="SignalP"/>
    </source>
</evidence>
<name>A0ABS2ISJ7_9ACTN</name>
<comment type="caution">
    <text evidence="2">The sequence shown here is derived from an EMBL/GenBank/DDBJ whole genome shotgun (WGS) entry which is preliminary data.</text>
</comment>
<protein>
    <submittedName>
        <fullName evidence="2">Uncharacterized protein</fullName>
    </submittedName>
</protein>
<dbReference type="RefSeq" id="WP_204925235.1">
    <property type="nucleotide sequence ID" value="NZ_JAFEUC010000005.1"/>
</dbReference>
<reference evidence="2 3" key="1">
    <citation type="submission" date="2021-02" db="EMBL/GenBank/DDBJ databases">
        <authorList>
            <person name="Ra J.-S."/>
        </authorList>
    </citation>
    <scope>NUCLEOTIDE SEQUENCE [LARGE SCALE GENOMIC DNA]</scope>
    <source>
        <strain evidence="2 3">MMS20-R1-14</strain>
    </source>
</reference>
<proteinExistence type="predicted"/>
<evidence type="ECO:0000313" key="3">
    <source>
        <dbReference type="Proteomes" id="UP001518872"/>
    </source>
</evidence>
<organism evidence="2 3">
    <name type="scientific">Micromonospora humida</name>
    <dbReference type="NCBI Taxonomy" id="2809018"/>
    <lineage>
        <taxon>Bacteria</taxon>
        <taxon>Bacillati</taxon>
        <taxon>Actinomycetota</taxon>
        <taxon>Actinomycetes</taxon>
        <taxon>Micromonosporales</taxon>
        <taxon>Micromonosporaceae</taxon>
        <taxon>Micromonospora</taxon>
    </lineage>
</organism>